<proteinExistence type="predicted"/>
<organism evidence="3 4">
    <name type="scientific">Vibrio viridaestus</name>
    <dbReference type="NCBI Taxonomy" id="2487322"/>
    <lineage>
        <taxon>Bacteria</taxon>
        <taxon>Pseudomonadati</taxon>
        <taxon>Pseudomonadota</taxon>
        <taxon>Gammaproteobacteria</taxon>
        <taxon>Vibrionales</taxon>
        <taxon>Vibrionaceae</taxon>
        <taxon>Vibrio</taxon>
    </lineage>
</organism>
<name>A0A3N9TL72_9VIBR</name>
<feature type="region of interest" description="Disordered" evidence="1">
    <location>
        <begin position="146"/>
        <end position="177"/>
    </location>
</feature>
<keyword evidence="2" id="KW-0472">Membrane</keyword>
<keyword evidence="4" id="KW-1185">Reference proteome</keyword>
<dbReference type="OrthoDB" id="7059931at2"/>
<evidence type="ECO:0000256" key="2">
    <source>
        <dbReference type="SAM" id="Phobius"/>
    </source>
</evidence>
<sequence length="177" mass="18590">MKKDIESSISDLENITSNTDKALDKLIQASEKADASSSSTLFGAAGGIVGALAGTLIAPHIALSALLLSTPLTALGIIGGILVYRGRNGIKLEKMIAQNRIACNEVLDRINSLPDNAPQDVVDGLWENYNILNGAYRNQSAIALSPKEKSKQGLMLPGSSKKTLNKSMQPTANASAD</sequence>
<evidence type="ECO:0000313" key="3">
    <source>
        <dbReference type="EMBL" id="RQW64345.1"/>
    </source>
</evidence>
<evidence type="ECO:0000256" key="1">
    <source>
        <dbReference type="SAM" id="MobiDB-lite"/>
    </source>
</evidence>
<evidence type="ECO:0000313" key="4">
    <source>
        <dbReference type="Proteomes" id="UP000281112"/>
    </source>
</evidence>
<accession>A0A3N9TL72</accession>
<dbReference type="Proteomes" id="UP000281112">
    <property type="component" value="Unassembled WGS sequence"/>
</dbReference>
<keyword evidence="2" id="KW-0812">Transmembrane</keyword>
<protein>
    <submittedName>
        <fullName evidence="3">Uncharacterized protein</fullName>
    </submittedName>
</protein>
<comment type="caution">
    <text evidence="3">The sequence shown here is derived from an EMBL/GenBank/DDBJ whole genome shotgun (WGS) entry which is preliminary data.</text>
</comment>
<feature type="compositionally biased region" description="Polar residues" evidence="1">
    <location>
        <begin position="160"/>
        <end position="177"/>
    </location>
</feature>
<dbReference type="AlphaFoldDB" id="A0A3N9TL72"/>
<keyword evidence="2" id="KW-1133">Transmembrane helix</keyword>
<dbReference type="EMBL" id="RJVQ01000002">
    <property type="protein sequence ID" value="RQW64345.1"/>
    <property type="molecule type" value="Genomic_DNA"/>
</dbReference>
<dbReference type="RefSeq" id="WP_124936465.1">
    <property type="nucleotide sequence ID" value="NZ_RJVQ01000002.1"/>
</dbReference>
<gene>
    <name evidence="3" type="ORF">EES38_07135</name>
</gene>
<reference evidence="3 4" key="1">
    <citation type="submission" date="2018-11" db="EMBL/GenBank/DDBJ databases">
        <title>Vibrio LJC006 sp. nov., isolated from seawater during the bloom of the enteromorpha.</title>
        <authorList>
            <person name="Liang J."/>
        </authorList>
    </citation>
    <scope>NUCLEOTIDE SEQUENCE [LARGE SCALE GENOMIC DNA]</scope>
    <source>
        <strain evidence="3 4">LJC006</strain>
    </source>
</reference>
<feature type="transmembrane region" description="Helical" evidence="2">
    <location>
        <begin position="40"/>
        <end position="58"/>
    </location>
</feature>
<feature type="transmembrane region" description="Helical" evidence="2">
    <location>
        <begin position="64"/>
        <end position="84"/>
    </location>
</feature>